<dbReference type="InterPro" id="IPR055348">
    <property type="entry name" value="DctQ"/>
</dbReference>
<name>A0A1V3NU81_9GAMM</name>
<dbReference type="PANTHER" id="PTHR35011">
    <property type="entry name" value="2,3-DIKETO-L-GULONATE TRAP TRANSPORTER SMALL PERMEASE PROTEIN YIAM"/>
    <property type="match status" value="1"/>
</dbReference>
<evidence type="ECO:0000256" key="4">
    <source>
        <dbReference type="ARBA" id="ARBA00022519"/>
    </source>
</evidence>
<keyword evidence="3" id="KW-1003">Cell membrane</keyword>
<evidence type="ECO:0000256" key="8">
    <source>
        <dbReference type="ARBA" id="ARBA00038436"/>
    </source>
</evidence>
<comment type="function">
    <text evidence="9">Part of the tripartite ATP-independent periplasmic (TRAP) transport system.</text>
</comment>
<feature type="transmembrane region" description="Helical" evidence="9">
    <location>
        <begin position="52"/>
        <end position="71"/>
    </location>
</feature>
<dbReference type="STRING" id="108003.B1C78_01150"/>
<dbReference type="EMBL" id="MVBK01000005">
    <property type="protein sequence ID" value="OOG28675.1"/>
    <property type="molecule type" value="Genomic_DNA"/>
</dbReference>
<evidence type="ECO:0000313" key="12">
    <source>
        <dbReference type="Proteomes" id="UP000189462"/>
    </source>
</evidence>
<evidence type="ECO:0000259" key="10">
    <source>
        <dbReference type="Pfam" id="PF04290"/>
    </source>
</evidence>
<keyword evidence="12" id="KW-1185">Reference proteome</keyword>
<evidence type="ECO:0000256" key="5">
    <source>
        <dbReference type="ARBA" id="ARBA00022692"/>
    </source>
</evidence>
<keyword evidence="6 9" id="KW-1133">Transmembrane helix</keyword>
<feature type="domain" description="Tripartite ATP-independent periplasmic transporters DctQ component" evidence="10">
    <location>
        <begin position="26"/>
        <end position="158"/>
    </location>
</feature>
<keyword evidence="2 9" id="KW-0813">Transport</keyword>
<dbReference type="AlphaFoldDB" id="A0A1V3NU81"/>
<comment type="subcellular location">
    <subcellularLocation>
        <location evidence="1 9">Cell inner membrane</location>
        <topology evidence="1 9">Multi-pass membrane protein</topology>
    </subcellularLocation>
</comment>
<evidence type="ECO:0000256" key="9">
    <source>
        <dbReference type="RuleBase" id="RU369079"/>
    </source>
</evidence>
<dbReference type="GO" id="GO:0022857">
    <property type="term" value="F:transmembrane transporter activity"/>
    <property type="evidence" value="ECO:0007669"/>
    <property type="project" value="UniProtKB-UniRule"/>
</dbReference>
<dbReference type="Pfam" id="PF04290">
    <property type="entry name" value="DctQ"/>
    <property type="match status" value="1"/>
</dbReference>
<dbReference type="Proteomes" id="UP000189462">
    <property type="component" value="Unassembled WGS sequence"/>
</dbReference>
<evidence type="ECO:0000256" key="2">
    <source>
        <dbReference type="ARBA" id="ARBA00022448"/>
    </source>
</evidence>
<keyword evidence="4 9" id="KW-0997">Cell inner membrane</keyword>
<sequence length="193" mass="21856">MQRFLFFLDHISIWVGKIFAWSVVILTAVVAYEVFMRYVMRNPTGWAYDTSYILYGALFIMAGAYALATQAHVRADVIYRLFPVRAQAGLDLVLYLIFFMPAVLALMYAGYFFAEASWRIGERSPYSPHGPPLYHFKSLIPLAGFFLTLQGIAEITRCIMALISGKWPMRVGDVKDIGEELVAPDQNITRPAP</sequence>
<dbReference type="OrthoDB" id="8559033at2"/>
<comment type="caution">
    <text evidence="11">The sequence shown here is derived from an EMBL/GenBank/DDBJ whole genome shotgun (WGS) entry which is preliminary data.</text>
</comment>
<evidence type="ECO:0000313" key="11">
    <source>
        <dbReference type="EMBL" id="OOG28675.1"/>
    </source>
</evidence>
<feature type="transmembrane region" description="Helical" evidence="9">
    <location>
        <begin position="12"/>
        <end position="32"/>
    </location>
</feature>
<proteinExistence type="inferred from homology"/>
<protein>
    <recommendedName>
        <fullName evidence="9">TRAP transporter small permease protein</fullName>
    </recommendedName>
</protein>
<comment type="similarity">
    <text evidence="8 9">Belongs to the TRAP transporter small permease family.</text>
</comment>
<dbReference type="PANTHER" id="PTHR35011:SF4">
    <property type="entry name" value="SLL1102 PROTEIN"/>
    <property type="match status" value="1"/>
</dbReference>
<reference evidence="11 12" key="1">
    <citation type="submission" date="2017-02" db="EMBL/GenBank/DDBJ databases">
        <title>Genomic diversity within the haloalkaliphilic genus Thioalkalivibrio.</title>
        <authorList>
            <person name="Ahn A.-C."/>
            <person name="Meier-Kolthoff J."/>
            <person name="Overmars L."/>
            <person name="Richter M."/>
            <person name="Woyke T."/>
            <person name="Sorokin D.Y."/>
            <person name="Muyzer G."/>
        </authorList>
    </citation>
    <scope>NUCLEOTIDE SEQUENCE [LARGE SCALE GENOMIC DNA]</scope>
    <source>
        <strain evidence="11 12">ALJD</strain>
    </source>
</reference>
<evidence type="ECO:0000256" key="3">
    <source>
        <dbReference type="ARBA" id="ARBA00022475"/>
    </source>
</evidence>
<evidence type="ECO:0000256" key="7">
    <source>
        <dbReference type="ARBA" id="ARBA00023136"/>
    </source>
</evidence>
<keyword evidence="5 9" id="KW-0812">Transmembrane</keyword>
<comment type="subunit">
    <text evidence="9">The complex comprises the extracytoplasmic solute receptor protein and the two transmembrane proteins.</text>
</comment>
<dbReference type="InterPro" id="IPR007387">
    <property type="entry name" value="TRAP_DctQ"/>
</dbReference>
<organism evidence="11 12">
    <name type="scientific">Thioalkalivibrio denitrificans</name>
    <dbReference type="NCBI Taxonomy" id="108003"/>
    <lineage>
        <taxon>Bacteria</taxon>
        <taxon>Pseudomonadati</taxon>
        <taxon>Pseudomonadota</taxon>
        <taxon>Gammaproteobacteria</taxon>
        <taxon>Chromatiales</taxon>
        <taxon>Ectothiorhodospiraceae</taxon>
        <taxon>Thioalkalivibrio</taxon>
    </lineage>
</organism>
<gene>
    <name evidence="11" type="ORF">B1C78_01150</name>
</gene>
<dbReference type="RefSeq" id="WP_077277308.1">
    <property type="nucleotide sequence ID" value="NZ_MVBK01000005.1"/>
</dbReference>
<evidence type="ECO:0000256" key="6">
    <source>
        <dbReference type="ARBA" id="ARBA00022989"/>
    </source>
</evidence>
<dbReference type="GO" id="GO:0005886">
    <property type="term" value="C:plasma membrane"/>
    <property type="evidence" value="ECO:0007669"/>
    <property type="project" value="UniProtKB-SubCell"/>
</dbReference>
<accession>A0A1V3NU81</accession>
<keyword evidence="7 9" id="KW-0472">Membrane</keyword>
<evidence type="ECO:0000256" key="1">
    <source>
        <dbReference type="ARBA" id="ARBA00004429"/>
    </source>
</evidence>
<feature type="transmembrane region" description="Helical" evidence="9">
    <location>
        <begin position="134"/>
        <end position="153"/>
    </location>
</feature>
<feature type="transmembrane region" description="Helical" evidence="9">
    <location>
        <begin position="92"/>
        <end position="114"/>
    </location>
</feature>